<protein>
    <submittedName>
        <fullName evidence="3">Uncharacterized protein LOC124293036</fullName>
    </submittedName>
</protein>
<proteinExistence type="predicted"/>
<dbReference type="Proteomes" id="UP000829291">
    <property type="component" value="Chromosome 2"/>
</dbReference>
<dbReference type="RefSeq" id="XP_046587899.1">
    <property type="nucleotide sequence ID" value="XM_046731943.1"/>
</dbReference>
<evidence type="ECO:0000256" key="1">
    <source>
        <dbReference type="SAM" id="MobiDB-lite"/>
    </source>
</evidence>
<reference evidence="3" key="1">
    <citation type="submission" date="2025-08" db="UniProtKB">
        <authorList>
            <consortium name="RefSeq"/>
        </authorList>
    </citation>
    <scope>IDENTIFICATION</scope>
    <source>
        <tissue evidence="3">Thorax and Abdomen</tissue>
    </source>
</reference>
<feature type="region of interest" description="Disordered" evidence="1">
    <location>
        <begin position="110"/>
        <end position="133"/>
    </location>
</feature>
<sequence length="342" mass="39478">MDYEIEASYLDRLQREALTCLNGFPNKVKALNDIIDAYVPEVDVKRNPENREPQIRVPCIPTNKYVPNETSLENDHVNCKKKKDIRTFLIIASTDNLVNYYALCSESNSSRPIQRHGLSKRNHHRSRRSDQINFRRRPGPLARILAFLSNSLAACTKNTVIRPTQYIANHALTMLKDYLIQRGDIMSAKCGASIIWSLPESRASMKLMQTDLGSTLDNCMRIMRPAVAQLIADTTKLKRWLQALALNFTPPTPTLIHAIRKTEAIDGWAYELFFHLKYLQENQIHNVEKNAVPGLKISDKLRNVNLCHRLVRLRDNYVYLYESLFSNSQFYKLSRDSKKILE</sequence>
<feature type="compositionally biased region" description="Basic residues" evidence="1">
    <location>
        <begin position="113"/>
        <end position="127"/>
    </location>
</feature>
<gene>
    <name evidence="3" type="primary">LOC124293036</name>
</gene>
<evidence type="ECO:0000313" key="2">
    <source>
        <dbReference type="Proteomes" id="UP000829291"/>
    </source>
</evidence>
<accession>A0ABM3FIP4</accession>
<keyword evidence="2" id="KW-1185">Reference proteome</keyword>
<evidence type="ECO:0000313" key="3">
    <source>
        <dbReference type="RefSeq" id="XP_046587899.1"/>
    </source>
</evidence>
<dbReference type="GeneID" id="124293036"/>
<organism evidence="2 3">
    <name type="scientific">Neodiprion lecontei</name>
    <name type="common">Redheaded pine sawfly</name>
    <dbReference type="NCBI Taxonomy" id="441921"/>
    <lineage>
        <taxon>Eukaryota</taxon>
        <taxon>Metazoa</taxon>
        <taxon>Ecdysozoa</taxon>
        <taxon>Arthropoda</taxon>
        <taxon>Hexapoda</taxon>
        <taxon>Insecta</taxon>
        <taxon>Pterygota</taxon>
        <taxon>Neoptera</taxon>
        <taxon>Endopterygota</taxon>
        <taxon>Hymenoptera</taxon>
        <taxon>Tenthredinoidea</taxon>
        <taxon>Diprionidae</taxon>
        <taxon>Diprioninae</taxon>
        <taxon>Neodiprion</taxon>
    </lineage>
</organism>
<name>A0ABM3FIP4_NEOLC</name>